<organism evidence="1 2">
    <name type="scientific">Trichostrongylus colubriformis</name>
    <name type="common">Black scour worm</name>
    <dbReference type="NCBI Taxonomy" id="6319"/>
    <lineage>
        <taxon>Eukaryota</taxon>
        <taxon>Metazoa</taxon>
        <taxon>Ecdysozoa</taxon>
        <taxon>Nematoda</taxon>
        <taxon>Chromadorea</taxon>
        <taxon>Rhabditida</taxon>
        <taxon>Rhabditina</taxon>
        <taxon>Rhabditomorpha</taxon>
        <taxon>Strongyloidea</taxon>
        <taxon>Trichostrongylidae</taxon>
        <taxon>Trichostrongylus</taxon>
    </lineage>
</organism>
<dbReference type="EMBL" id="WIXE01014924">
    <property type="protein sequence ID" value="KAK5973895.1"/>
    <property type="molecule type" value="Genomic_DNA"/>
</dbReference>
<dbReference type="Proteomes" id="UP001331761">
    <property type="component" value="Unassembled WGS sequence"/>
</dbReference>
<name>A0AAN8FBF1_TRICO</name>
<protein>
    <submittedName>
        <fullName evidence="1">Uncharacterized protein</fullName>
    </submittedName>
</protein>
<sequence>MPDASHYLSVDRTVEEKLNSFLATVLRYKYHSKRRLSAKM</sequence>
<dbReference type="AlphaFoldDB" id="A0AAN8FBF1"/>
<keyword evidence="2" id="KW-1185">Reference proteome</keyword>
<reference evidence="1 2" key="1">
    <citation type="submission" date="2019-10" db="EMBL/GenBank/DDBJ databases">
        <title>Assembly and Annotation for the nematode Trichostrongylus colubriformis.</title>
        <authorList>
            <person name="Martin J."/>
        </authorList>
    </citation>
    <scope>NUCLEOTIDE SEQUENCE [LARGE SCALE GENOMIC DNA]</scope>
    <source>
        <strain evidence="1">G859</strain>
        <tissue evidence="1">Whole worm</tissue>
    </source>
</reference>
<gene>
    <name evidence="1" type="ORF">GCK32_011314</name>
</gene>
<evidence type="ECO:0000313" key="1">
    <source>
        <dbReference type="EMBL" id="KAK5973895.1"/>
    </source>
</evidence>
<accession>A0AAN8FBF1</accession>
<proteinExistence type="predicted"/>
<comment type="caution">
    <text evidence="1">The sequence shown here is derived from an EMBL/GenBank/DDBJ whole genome shotgun (WGS) entry which is preliminary data.</text>
</comment>
<evidence type="ECO:0000313" key="2">
    <source>
        <dbReference type="Proteomes" id="UP001331761"/>
    </source>
</evidence>